<organism evidence="6 7">
    <name type="scientific">Knoellia flava</name>
    <dbReference type="NCBI Taxonomy" id="913969"/>
    <lineage>
        <taxon>Bacteria</taxon>
        <taxon>Bacillati</taxon>
        <taxon>Actinomycetota</taxon>
        <taxon>Actinomycetes</taxon>
        <taxon>Micrococcales</taxon>
        <taxon>Intrasporangiaceae</taxon>
        <taxon>Knoellia</taxon>
    </lineage>
</organism>
<keyword evidence="2 6" id="KW-0548">Nucleotidyltransferase</keyword>
<dbReference type="AlphaFoldDB" id="A0A8H9FW03"/>
<dbReference type="PANTHER" id="PTHR40392">
    <property type="entry name" value="2-PHOSPHO-L-LACTATE GUANYLYLTRANSFERASE"/>
    <property type="match status" value="1"/>
</dbReference>
<feature type="domain" description="MobA-like NTP transferase" evidence="5">
    <location>
        <begin position="55"/>
        <end position="144"/>
    </location>
</feature>
<comment type="caution">
    <text evidence="6">The sequence shown here is derived from an EMBL/GenBank/DDBJ whole genome shotgun (WGS) entry which is preliminary data.</text>
</comment>
<gene>
    <name evidence="6" type="primary">cofC</name>
    <name evidence="6" type="ORF">GCM10011314_26970</name>
</gene>
<keyword evidence="1 6" id="KW-0808">Transferase</keyword>
<reference evidence="6" key="1">
    <citation type="journal article" date="2014" name="Int. J. Syst. Evol. Microbiol.">
        <title>Complete genome sequence of Corynebacterium casei LMG S-19264T (=DSM 44701T), isolated from a smear-ripened cheese.</title>
        <authorList>
            <consortium name="US DOE Joint Genome Institute (JGI-PGF)"/>
            <person name="Walter F."/>
            <person name="Albersmeier A."/>
            <person name="Kalinowski J."/>
            <person name="Ruckert C."/>
        </authorList>
    </citation>
    <scope>NUCLEOTIDE SEQUENCE</scope>
    <source>
        <strain evidence="6">CGMCC 1.10749</strain>
    </source>
</reference>
<dbReference type="InterPro" id="IPR029044">
    <property type="entry name" value="Nucleotide-diphossugar_trans"/>
</dbReference>
<evidence type="ECO:0000313" key="7">
    <source>
        <dbReference type="Proteomes" id="UP000628079"/>
    </source>
</evidence>
<evidence type="ECO:0000256" key="1">
    <source>
        <dbReference type="ARBA" id="ARBA00022679"/>
    </source>
</evidence>
<accession>A0A8H9FW03</accession>
<dbReference type="InterPro" id="IPR002835">
    <property type="entry name" value="CofC"/>
</dbReference>
<protein>
    <submittedName>
        <fullName evidence="6">2-phospho-L-lactate guanylyltransferase</fullName>
    </submittedName>
</protein>
<evidence type="ECO:0000313" key="6">
    <source>
        <dbReference type="EMBL" id="GGB85827.1"/>
    </source>
</evidence>
<reference evidence="6" key="2">
    <citation type="submission" date="2020-09" db="EMBL/GenBank/DDBJ databases">
        <authorList>
            <person name="Sun Q."/>
            <person name="Zhou Y."/>
        </authorList>
    </citation>
    <scope>NUCLEOTIDE SEQUENCE</scope>
    <source>
        <strain evidence="6">CGMCC 1.10749</strain>
    </source>
</reference>
<sequence>MEQVPEPRWHVVVPVKGGPAAKSRLRSTLDASGLDDGAIVAAVAHDTLAVTADVVGTGHVVVVTAEPGETAYAISQGFVVVSDPGTGLDDACSAGVREALGRGGTHVAVLLGDHPALTAGELEAVLRHGSAHPSFFVADAEGTGTALVGTTTGRGPALAFGPGSAARHLDLGHVPLDVEAPGLRHDVDDDVSLRWAVEHLRPGPRTLAALGR</sequence>
<evidence type="ECO:0000256" key="4">
    <source>
        <dbReference type="ARBA" id="ARBA00023134"/>
    </source>
</evidence>
<dbReference type="Gene3D" id="3.90.550.10">
    <property type="entry name" value="Spore Coat Polysaccharide Biosynthesis Protein SpsA, Chain A"/>
    <property type="match status" value="1"/>
</dbReference>
<evidence type="ECO:0000256" key="2">
    <source>
        <dbReference type="ARBA" id="ARBA00022695"/>
    </source>
</evidence>
<name>A0A8H9FW03_9MICO</name>
<keyword evidence="4" id="KW-0342">GTP-binding</keyword>
<dbReference type="InterPro" id="IPR025877">
    <property type="entry name" value="MobA-like_NTP_Trfase"/>
</dbReference>
<proteinExistence type="predicted"/>
<dbReference type="GO" id="GO:0005525">
    <property type="term" value="F:GTP binding"/>
    <property type="evidence" value="ECO:0007669"/>
    <property type="project" value="UniProtKB-KW"/>
</dbReference>
<dbReference type="PANTHER" id="PTHR40392:SF1">
    <property type="entry name" value="2-PHOSPHO-L-LACTATE GUANYLYLTRANSFERASE"/>
    <property type="match status" value="1"/>
</dbReference>
<evidence type="ECO:0000256" key="3">
    <source>
        <dbReference type="ARBA" id="ARBA00022741"/>
    </source>
</evidence>
<dbReference type="EMBL" id="BMEA01000002">
    <property type="protein sequence ID" value="GGB85827.1"/>
    <property type="molecule type" value="Genomic_DNA"/>
</dbReference>
<dbReference type="GO" id="GO:0043814">
    <property type="term" value="F:phospholactate guanylyltransferase activity"/>
    <property type="evidence" value="ECO:0007669"/>
    <property type="project" value="InterPro"/>
</dbReference>
<dbReference type="RefSeq" id="WP_035951044.1">
    <property type="nucleotide sequence ID" value="NZ_BMEA01000002.1"/>
</dbReference>
<dbReference type="Proteomes" id="UP000628079">
    <property type="component" value="Unassembled WGS sequence"/>
</dbReference>
<keyword evidence="3" id="KW-0547">Nucleotide-binding</keyword>
<dbReference type="SUPFAM" id="SSF53448">
    <property type="entry name" value="Nucleotide-diphospho-sugar transferases"/>
    <property type="match status" value="1"/>
</dbReference>
<dbReference type="Pfam" id="PF12804">
    <property type="entry name" value="NTP_transf_3"/>
    <property type="match status" value="1"/>
</dbReference>
<evidence type="ECO:0000259" key="5">
    <source>
        <dbReference type="Pfam" id="PF12804"/>
    </source>
</evidence>